<dbReference type="InterPro" id="IPR024478">
    <property type="entry name" value="HlyB_4HB_MCP"/>
</dbReference>
<evidence type="ECO:0000256" key="3">
    <source>
        <dbReference type="ARBA" id="ARBA00022553"/>
    </source>
</evidence>
<dbReference type="EMBL" id="BSDR01000001">
    <property type="protein sequence ID" value="GLI33276.1"/>
    <property type="molecule type" value="Genomic_DNA"/>
</dbReference>
<feature type="domain" description="Histidine kinase" evidence="11">
    <location>
        <begin position="275"/>
        <end position="487"/>
    </location>
</feature>
<comment type="catalytic activity">
    <reaction evidence="1">
        <text>ATP + protein L-histidine = ADP + protein N-phospho-L-histidine.</text>
        <dbReference type="EC" id="2.7.13.3"/>
    </reaction>
</comment>
<dbReference type="Pfam" id="PF12729">
    <property type="entry name" value="4HB_MCP_1"/>
    <property type="match status" value="1"/>
</dbReference>
<keyword evidence="10" id="KW-1133">Transmembrane helix</keyword>
<gene>
    <name evidence="12" type="ORF">DAMNIGENAA_07090</name>
</gene>
<dbReference type="PRINTS" id="PR00344">
    <property type="entry name" value="BCTRLSENSOR"/>
</dbReference>
<dbReference type="SMART" id="SM00387">
    <property type="entry name" value="HATPase_c"/>
    <property type="match status" value="1"/>
</dbReference>
<evidence type="ECO:0000256" key="10">
    <source>
        <dbReference type="SAM" id="Phobius"/>
    </source>
</evidence>
<keyword evidence="10" id="KW-0812">Transmembrane</keyword>
<protein>
    <recommendedName>
        <fullName evidence="2">histidine kinase</fullName>
        <ecNumber evidence="2">2.7.13.3</ecNumber>
    </recommendedName>
</protein>
<keyword evidence="8" id="KW-0902">Two-component regulatory system</keyword>
<evidence type="ECO:0000259" key="11">
    <source>
        <dbReference type="PROSITE" id="PS50109"/>
    </source>
</evidence>
<reference evidence="12" key="1">
    <citation type="submission" date="2022-12" db="EMBL/GenBank/DDBJ databases">
        <title>Reference genome sequencing for broad-spectrum identification of bacterial and archaeal isolates by mass spectrometry.</title>
        <authorList>
            <person name="Sekiguchi Y."/>
            <person name="Tourlousse D.M."/>
        </authorList>
    </citation>
    <scope>NUCLEOTIDE SEQUENCE</scope>
    <source>
        <strain evidence="12">ASRB1</strain>
    </source>
</reference>
<dbReference type="Pfam" id="PF00512">
    <property type="entry name" value="HisKA"/>
    <property type="match status" value="1"/>
</dbReference>
<keyword evidence="6" id="KW-0418">Kinase</keyword>
<evidence type="ECO:0000313" key="12">
    <source>
        <dbReference type="EMBL" id="GLI33276.1"/>
    </source>
</evidence>
<proteinExistence type="predicted"/>
<sequence length="494" mass="56158">MFRQIALRTKIFLILAALVLITVTGSGLTMSMIYRIGSTLTSVLDTNVVALNVAQGLETSLVMQKGFLTYFFLDGDAAWLKQLDQYQEAFEDWLRKARTTAYTLEQRQILNEIESKYIRYSYGRDQVLTLYKSGDREEGFKQHRQIRNEFFAIRDLCEKYKSEHEKSIRAARKEIRSEFRFVNIMAITAMPGAILLGALLLYILFNQVLEPIRQLAYAGEKDGKSGRIVDEVKALSRRVTSLMEDVDQTQSELQQSREHLLQTEKLAMVGKLAAGVAHTIRNPLTSVKMRLFSMERSLELSPTQKEDFEVISDEIRHIDTIVRNFLEFSRPPKLKIQSVSPSDVVDMAIQLLRHRLESYGVEVELYRQRRLPEIEGDAEQLKEVLVNLIVNACEAMTDGGKIMIREEEGVADPLGRVAVIRLSDNGPGIPVSLQDKVFQPFFSTKEEGTGLGLSIAARIIEDHKGWLNVRSKEGKGTTFTITLPCKEDGIWLRS</sequence>
<feature type="transmembrane region" description="Helical" evidence="10">
    <location>
        <begin position="12"/>
        <end position="34"/>
    </location>
</feature>
<organism evidence="12 13">
    <name type="scientific">Desulforhabdus amnigena</name>
    <dbReference type="NCBI Taxonomy" id="40218"/>
    <lineage>
        <taxon>Bacteria</taxon>
        <taxon>Pseudomonadati</taxon>
        <taxon>Thermodesulfobacteriota</taxon>
        <taxon>Syntrophobacteria</taxon>
        <taxon>Syntrophobacterales</taxon>
        <taxon>Syntrophobacteraceae</taxon>
        <taxon>Desulforhabdus</taxon>
    </lineage>
</organism>
<dbReference type="InterPro" id="IPR004358">
    <property type="entry name" value="Sig_transdc_His_kin-like_C"/>
</dbReference>
<evidence type="ECO:0000256" key="6">
    <source>
        <dbReference type="ARBA" id="ARBA00022777"/>
    </source>
</evidence>
<keyword evidence="13" id="KW-1185">Reference proteome</keyword>
<keyword evidence="4" id="KW-0808">Transferase</keyword>
<dbReference type="InterPro" id="IPR036097">
    <property type="entry name" value="HisK_dim/P_sf"/>
</dbReference>
<keyword evidence="5" id="KW-0547">Nucleotide-binding</keyword>
<evidence type="ECO:0000256" key="7">
    <source>
        <dbReference type="ARBA" id="ARBA00022840"/>
    </source>
</evidence>
<evidence type="ECO:0000256" key="9">
    <source>
        <dbReference type="SAM" id="Coils"/>
    </source>
</evidence>
<evidence type="ECO:0000256" key="8">
    <source>
        <dbReference type="ARBA" id="ARBA00023012"/>
    </source>
</evidence>
<dbReference type="SUPFAM" id="SSF55874">
    <property type="entry name" value="ATPase domain of HSP90 chaperone/DNA topoisomerase II/histidine kinase"/>
    <property type="match status" value="1"/>
</dbReference>
<evidence type="ECO:0000313" key="13">
    <source>
        <dbReference type="Proteomes" id="UP001144372"/>
    </source>
</evidence>
<feature type="transmembrane region" description="Helical" evidence="10">
    <location>
        <begin position="181"/>
        <end position="205"/>
    </location>
</feature>
<keyword evidence="9" id="KW-0175">Coiled coil</keyword>
<dbReference type="Pfam" id="PF02518">
    <property type="entry name" value="HATPase_c"/>
    <property type="match status" value="1"/>
</dbReference>
<keyword evidence="3" id="KW-0597">Phosphoprotein</keyword>
<evidence type="ECO:0000256" key="1">
    <source>
        <dbReference type="ARBA" id="ARBA00000085"/>
    </source>
</evidence>
<dbReference type="Gene3D" id="3.30.565.10">
    <property type="entry name" value="Histidine kinase-like ATPase, C-terminal domain"/>
    <property type="match status" value="1"/>
</dbReference>
<dbReference type="InterPro" id="IPR003661">
    <property type="entry name" value="HisK_dim/P_dom"/>
</dbReference>
<keyword evidence="10" id="KW-0472">Membrane</keyword>
<evidence type="ECO:0000256" key="4">
    <source>
        <dbReference type="ARBA" id="ARBA00022679"/>
    </source>
</evidence>
<dbReference type="SUPFAM" id="SSF47384">
    <property type="entry name" value="Homodimeric domain of signal transducing histidine kinase"/>
    <property type="match status" value="1"/>
</dbReference>
<dbReference type="PANTHER" id="PTHR43065">
    <property type="entry name" value="SENSOR HISTIDINE KINASE"/>
    <property type="match status" value="1"/>
</dbReference>
<dbReference type="GO" id="GO:0000155">
    <property type="term" value="F:phosphorelay sensor kinase activity"/>
    <property type="evidence" value="ECO:0007669"/>
    <property type="project" value="InterPro"/>
</dbReference>
<dbReference type="PANTHER" id="PTHR43065:SF10">
    <property type="entry name" value="PEROXIDE STRESS-ACTIVATED HISTIDINE KINASE MAK3"/>
    <property type="match status" value="1"/>
</dbReference>
<keyword evidence="7" id="KW-0067">ATP-binding</keyword>
<dbReference type="AlphaFoldDB" id="A0A9W6FTH3"/>
<feature type="coiled-coil region" evidence="9">
    <location>
        <begin position="232"/>
        <end position="266"/>
    </location>
</feature>
<dbReference type="Proteomes" id="UP001144372">
    <property type="component" value="Unassembled WGS sequence"/>
</dbReference>
<dbReference type="SMART" id="SM00388">
    <property type="entry name" value="HisKA"/>
    <property type="match status" value="1"/>
</dbReference>
<dbReference type="CDD" id="cd00082">
    <property type="entry name" value="HisKA"/>
    <property type="match status" value="1"/>
</dbReference>
<dbReference type="InterPro" id="IPR005467">
    <property type="entry name" value="His_kinase_dom"/>
</dbReference>
<comment type="caution">
    <text evidence="12">The sequence shown here is derived from an EMBL/GenBank/DDBJ whole genome shotgun (WGS) entry which is preliminary data.</text>
</comment>
<dbReference type="InterPro" id="IPR003594">
    <property type="entry name" value="HATPase_dom"/>
</dbReference>
<dbReference type="InterPro" id="IPR036890">
    <property type="entry name" value="HATPase_C_sf"/>
</dbReference>
<accession>A0A9W6FTH3</accession>
<evidence type="ECO:0000256" key="2">
    <source>
        <dbReference type="ARBA" id="ARBA00012438"/>
    </source>
</evidence>
<evidence type="ECO:0000256" key="5">
    <source>
        <dbReference type="ARBA" id="ARBA00022741"/>
    </source>
</evidence>
<dbReference type="EC" id="2.7.13.3" evidence="2"/>
<dbReference type="PROSITE" id="PS50109">
    <property type="entry name" value="HIS_KIN"/>
    <property type="match status" value="1"/>
</dbReference>
<dbReference type="RefSeq" id="WP_281792291.1">
    <property type="nucleotide sequence ID" value="NZ_BSDR01000001.1"/>
</dbReference>
<dbReference type="GO" id="GO:0005524">
    <property type="term" value="F:ATP binding"/>
    <property type="evidence" value="ECO:0007669"/>
    <property type="project" value="UniProtKB-KW"/>
</dbReference>
<name>A0A9W6FTH3_9BACT</name>
<dbReference type="Gene3D" id="1.10.287.130">
    <property type="match status" value="1"/>
</dbReference>